<feature type="transmembrane region" description="Helical" evidence="7">
    <location>
        <begin position="197"/>
        <end position="217"/>
    </location>
</feature>
<keyword evidence="4 7" id="KW-1133">Transmembrane helix</keyword>
<feature type="transmembrane region" description="Helical" evidence="7">
    <location>
        <begin position="356"/>
        <end position="378"/>
    </location>
</feature>
<dbReference type="EMBL" id="JABCIY010000126">
    <property type="protein sequence ID" value="KAF7192467.1"/>
    <property type="molecule type" value="Genomic_DNA"/>
</dbReference>
<evidence type="ECO:0000256" key="3">
    <source>
        <dbReference type="ARBA" id="ARBA00022692"/>
    </source>
</evidence>
<protein>
    <submittedName>
        <fullName evidence="9">Putative transporter</fullName>
    </submittedName>
</protein>
<evidence type="ECO:0000256" key="2">
    <source>
        <dbReference type="ARBA" id="ARBA00022448"/>
    </source>
</evidence>
<comment type="caution">
    <text evidence="9">The sequence shown here is derived from an EMBL/GenBank/DDBJ whole genome shotgun (WGS) entry which is preliminary data.</text>
</comment>
<name>A0A8H6RKC1_9PEZI</name>
<accession>A0A8H6RKC1</accession>
<keyword evidence="3 7" id="KW-0812">Transmembrane</keyword>
<reference evidence="9" key="1">
    <citation type="submission" date="2020-04" db="EMBL/GenBank/DDBJ databases">
        <title>Draft genome resource of the tomato pathogen Pseudocercospora fuligena.</title>
        <authorList>
            <person name="Zaccaron A."/>
        </authorList>
    </citation>
    <scope>NUCLEOTIDE SEQUENCE</scope>
    <source>
        <strain evidence="9">PF001</strain>
    </source>
</reference>
<evidence type="ECO:0000313" key="9">
    <source>
        <dbReference type="EMBL" id="KAF7192467.1"/>
    </source>
</evidence>
<dbReference type="Pfam" id="PF07690">
    <property type="entry name" value="MFS_1"/>
    <property type="match status" value="1"/>
</dbReference>
<dbReference type="PROSITE" id="PS50850">
    <property type="entry name" value="MFS"/>
    <property type="match status" value="1"/>
</dbReference>
<evidence type="ECO:0000256" key="7">
    <source>
        <dbReference type="SAM" id="Phobius"/>
    </source>
</evidence>
<dbReference type="SUPFAM" id="SSF103473">
    <property type="entry name" value="MFS general substrate transporter"/>
    <property type="match status" value="1"/>
</dbReference>
<dbReference type="FunFam" id="1.20.1250.20:FF:000064">
    <property type="entry name" value="MFS allantoate transporter"/>
    <property type="match status" value="1"/>
</dbReference>
<evidence type="ECO:0000256" key="1">
    <source>
        <dbReference type="ARBA" id="ARBA00004141"/>
    </source>
</evidence>
<dbReference type="AlphaFoldDB" id="A0A8H6RKC1"/>
<dbReference type="PANTHER" id="PTHR43791">
    <property type="entry name" value="PERMEASE-RELATED"/>
    <property type="match status" value="1"/>
</dbReference>
<feature type="transmembrane region" description="Helical" evidence="7">
    <location>
        <begin position="135"/>
        <end position="154"/>
    </location>
</feature>
<feature type="transmembrane region" description="Helical" evidence="7">
    <location>
        <begin position="423"/>
        <end position="444"/>
    </location>
</feature>
<evidence type="ECO:0000256" key="6">
    <source>
        <dbReference type="ARBA" id="ARBA00037968"/>
    </source>
</evidence>
<dbReference type="InterPro" id="IPR020846">
    <property type="entry name" value="MFS_dom"/>
</dbReference>
<dbReference type="Proteomes" id="UP000660729">
    <property type="component" value="Unassembled WGS sequence"/>
</dbReference>
<evidence type="ECO:0000256" key="5">
    <source>
        <dbReference type="ARBA" id="ARBA00023136"/>
    </source>
</evidence>
<comment type="subcellular location">
    <subcellularLocation>
        <location evidence="1">Membrane</location>
        <topology evidence="1">Multi-pass membrane protein</topology>
    </subcellularLocation>
</comment>
<evidence type="ECO:0000256" key="4">
    <source>
        <dbReference type="ARBA" id="ARBA00022989"/>
    </source>
</evidence>
<keyword evidence="5 7" id="KW-0472">Membrane</keyword>
<feature type="transmembrane region" description="Helical" evidence="7">
    <location>
        <begin position="105"/>
        <end position="123"/>
    </location>
</feature>
<organism evidence="9 10">
    <name type="scientific">Pseudocercospora fuligena</name>
    <dbReference type="NCBI Taxonomy" id="685502"/>
    <lineage>
        <taxon>Eukaryota</taxon>
        <taxon>Fungi</taxon>
        <taxon>Dikarya</taxon>
        <taxon>Ascomycota</taxon>
        <taxon>Pezizomycotina</taxon>
        <taxon>Dothideomycetes</taxon>
        <taxon>Dothideomycetidae</taxon>
        <taxon>Mycosphaerellales</taxon>
        <taxon>Mycosphaerellaceae</taxon>
        <taxon>Pseudocercospora</taxon>
    </lineage>
</organism>
<keyword evidence="2" id="KW-0813">Transport</keyword>
<dbReference type="InterPro" id="IPR036259">
    <property type="entry name" value="MFS_trans_sf"/>
</dbReference>
<feature type="transmembrane region" description="Helical" evidence="7">
    <location>
        <begin position="390"/>
        <end position="411"/>
    </location>
</feature>
<feature type="non-terminal residue" evidence="9">
    <location>
        <position position="1"/>
    </location>
</feature>
<dbReference type="OrthoDB" id="6730379at2759"/>
<sequence>MDSERKKFSHEVLQADIGTGTLEELQDQDALASLNRSILWKIDMRLMPLVIDKTTLGYAAVFGVKSDVNLSGTEYSWVSALFYLGYLFWEYPTSVMLQKFPIAKFMSGTVVVWGIVLMCHAAAHDFPGLAAARTFLGAMEASINPGTMLLFSMWYKRIEQPFRMGIWVGSAGVGYVLAGIASFGIGHIGGSLASWRYIFLIWGAITTFWGILVLLVLPDSPLKARFLSAPERQLVLARVKENNTGLENKQWKLEQFIEALTDIKTWLLFIFAVTSNSPNGGLTNFQSLIIKGMGFSTLQTTLIQMPSGAVQFVVCTGATYFASRYSNARLAIMLICLIPFLAGTIGTWLVPQSIPYGRLVCLWISFSYTATWTLSMSVATANTAGHTKKITTNAILLIGYCLGNFIGPFFFLSSQAPRYSLGVGMMFFCIGVQVLCITGIWVLLWRRNAARKSSTTTANAAEAHELGLKDVTDKNNPHFMASFQGHLATKALLICVS</sequence>
<dbReference type="PANTHER" id="PTHR43791:SF97">
    <property type="entry name" value="ALLANTOATE TRANSPORTER, PUTATIVE (AFU_ORTHOLOGUE AFUA_1G14700)-RELATED"/>
    <property type="match status" value="1"/>
</dbReference>
<comment type="similarity">
    <text evidence="6">Belongs to the major facilitator superfamily. Allantoate permease family.</text>
</comment>
<dbReference type="InterPro" id="IPR011701">
    <property type="entry name" value="MFS"/>
</dbReference>
<feature type="transmembrane region" description="Helical" evidence="7">
    <location>
        <begin position="166"/>
        <end position="185"/>
    </location>
</feature>
<feature type="transmembrane region" description="Helical" evidence="7">
    <location>
        <begin position="330"/>
        <end position="350"/>
    </location>
</feature>
<evidence type="ECO:0000313" key="10">
    <source>
        <dbReference type="Proteomes" id="UP000660729"/>
    </source>
</evidence>
<feature type="domain" description="Major facilitator superfamily (MFS) profile" evidence="8">
    <location>
        <begin position="38"/>
        <end position="448"/>
    </location>
</feature>
<dbReference type="GO" id="GO:0016020">
    <property type="term" value="C:membrane"/>
    <property type="evidence" value="ECO:0007669"/>
    <property type="project" value="UniProtKB-SubCell"/>
</dbReference>
<gene>
    <name evidence="9" type="ORF">HII31_06190</name>
</gene>
<proteinExistence type="inferred from homology"/>
<evidence type="ECO:0000259" key="8">
    <source>
        <dbReference type="PROSITE" id="PS50850"/>
    </source>
</evidence>
<dbReference type="GO" id="GO:0022857">
    <property type="term" value="F:transmembrane transporter activity"/>
    <property type="evidence" value="ECO:0007669"/>
    <property type="project" value="InterPro"/>
</dbReference>
<dbReference type="Gene3D" id="1.20.1250.20">
    <property type="entry name" value="MFS general substrate transporter like domains"/>
    <property type="match status" value="2"/>
</dbReference>
<keyword evidence="10" id="KW-1185">Reference proteome</keyword>